<dbReference type="InterPro" id="IPR050708">
    <property type="entry name" value="T6SS_VgrG/RHS"/>
</dbReference>
<sequence>MITDTEKADTYYVYNEYNQLAFVISPKAAVEADPNTVLGDLCYQYKYDGKGRLVEKKLPGKGWEYIVYDKADRVFLTQDANMRPSGNWLLTRYDKLSRVVYTAIAGIGSTYIRKDIQDAVDFHSVTASSLTEERTSTVGFTKSGMDIYYGNNTFPTNAILQVLSVNYYDTYPPGTPAIPTQILGQDVLPQDAQNSPVSTKSLPVASYVKNIEDDNWTKNYTWYDKKGRTIGTHSINHLGGYTKTETELDFAGVAQRTNTYHLRKQGEVGVTLQERFVYDTQNRLLQHYHKVDDQNEVLLADNTYNELSQLTNKKVGNNLQSIDYAYNIRGWLTWINRDQMAAPDLGGKLFSYKIKYNEKEGITSPDPVQFPGKEVKAKYNGNIAEVDWRSVENIGSNPSTTPKRYGYVYDKLNRLTAGFYQTPNNPNVGENTESIGYDLNGNITSLFRTSVLEYGSTTPTKIDDLEYIYAAQNKSNKLITLNDNSFNPTGYEGGGMEIKYDVNGNMTEMPDKGINKIDYNYLNLPDKINYSKNGNESVIVNTKYSAGGEKLRKENTTTVFGINGYTTIKKNTDYLDGFQYLTTVTSTTPPPGGGGSESMMMMSNSETGRALERQAYSFDNDSSLTLTPVTLKNNELQFFPTAEGFYDYKKDQYIYQYKDHLGNVRVSFKRNSAGALEITDVNDYYPFGMNHLKSGNSFFGAGSYKNYKYNGKELQETGMYDYGARFYMADIGRWGVVDPLAEKMTRFSPYNYAFNNPIRFIDPDGREGKGWIHQMFEDGHQTLTYRSDINTIQEALDADYTNVYGVAQTGQVKDGSASYSLNADGTYTDNSTQEVFSGATTTDGGIYVKGRGSFDFNKWLSHLGNEGGDFYSNLGGAAPIEPYSNPFLEEI</sequence>
<evidence type="ECO:0000313" key="2">
    <source>
        <dbReference type="Proteomes" id="UP001463665"/>
    </source>
</evidence>
<name>A0AAU6WN62_9FLAO</name>
<dbReference type="Proteomes" id="UP001463665">
    <property type="component" value="Chromosome"/>
</dbReference>
<reference evidence="1 2" key="1">
    <citation type="submission" date="2024-04" db="EMBL/GenBank/DDBJ databases">
        <title>Genome sequencing and assembly of rice foliar adapted Chryseobacterium endophyticum OsEnb-ALM-A6.</title>
        <authorList>
            <person name="Kumar S."/>
            <person name="Javed M."/>
            <person name="Chouhan V."/>
            <person name="Charishma K."/>
            <person name="Patel A."/>
            <person name="Kumar M."/>
            <person name="Sahu K.P."/>
            <person name="Kumar A."/>
        </authorList>
    </citation>
    <scope>NUCLEOTIDE SEQUENCE [LARGE SCALE GENOMIC DNA]</scope>
    <source>
        <strain evidence="1 2">OsEnb-ALM-A6</strain>
    </source>
</reference>
<protein>
    <submittedName>
        <fullName evidence="1">RHS repeat-associated core domain-containing protein</fullName>
    </submittedName>
</protein>
<proteinExistence type="predicted"/>
<dbReference type="Gene3D" id="2.180.10.10">
    <property type="entry name" value="RHS repeat-associated core"/>
    <property type="match status" value="1"/>
</dbReference>
<dbReference type="PANTHER" id="PTHR32305:SF15">
    <property type="entry name" value="PROTEIN RHSA-RELATED"/>
    <property type="match status" value="1"/>
</dbReference>
<dbReference type="InterPro" id="IPR022385">
    <property type="entry name" value="Rhs_assc_core"/>
</dbReference>
<dbReference type="EMBL" id="CP154834">
    <property type="protein sequence ID" value="XAO73930.1"/>
    <property type="molecule type" value="Genomic_DNA"/>
</dbReference>
<organism evidence="1 2">
    <name type="scientific">Chryseobacterium endophyticum</name>
    <dbReference type="NCBI Taxonomy" id="1854762"/>
    <lineage>
        <taxon>Bacteria</taxon>
        <taxon>Pseudomonadati</taxon>
        <taxon>Bacteroidota</taxon>
        <taxon>Flavobacteriia</taxon>
        <taxon>Flavobacteriales</taxon>
        <taxon>Weeksellaceae</taxon>
        <taxon>Chryseobacterium group</taxon>
        <taxon>Chryseobacterium</taxon>
    </lineage>
</organism>
<dbReference type="PANTHER" id="PTHR32305">
    <property type="match status" value="1"/>
</dbReference>
<dbReference type="RefSeq" id="WP_345766255.1">
    <property type="nucleotide sequence ID" value="NZ_CP154834.1"/>
</dbReference>
<gene>
    <name evidence="1" type="ORF">AAFP95_19960</name>
</gene>
<evidence type="ECO:0000313" key="1">
    <source>
        <dbReference type="EMBL" id="XAO73930.1"/>
    </source>
</evidence>
<accession>A0AAU6WN62</accession>
<keyword evidence="2" id="KW-1185">Reference proteome</keyword>
<dbReference type="AlphaFoldDB" id="A0AAU6WN62"/>
<dbReference type="NCBIfam" id="TIGR03696">
    <property type="entry name" value="Rhs_assc_core"/>
    <property type="match status" value="1"/>
</dbReference>